<dbReference type="OrthoDB" id="9810309at2"/>
<dbReference type="EC" id="2.5.1.17" evidence="1"/>
<dbReference type="EMBL" id="LKET01000039">
    <property type="protein sequence ID" value="KPU43329.1"/>
    <property type="molecule type" value="Genomic_DNA"/>
</dbReference>
<evidence type="ECO:0000313" key="1">
    <source>
        <dbReference type="EMBL" id="KPU43329.1"/>
    </source>
</evidence>
<gene>
    <name evidence="1" type="primary">cobO_1</name>
    <name evidence="1" type="ORF">OXPF_27700</name>
</gene>
<dbReference type="Proteomes" id="UP000050326">
    <property type="component" value="Unassembled WGS sequence"/>
</dbReference>
<dbReference type="Gene3D" id="3.40.50.300">
    <property type="entry name" value="P-loop containing nucleotide triphosphate hydrolases"/>
    <property type="match status" value="1"/>
</dbReference>
<dbReference type="STRING" id="36849.OXPF_27700"/>
<organism evidence="1 2">
    <name type="scientific">Oxobacter pfennigii</name>
    <dbReference type="NCBI Taxonomy" id="36849"/>
    <lineage>
        <taxon>Bacteria</taxon>
        <taxon>Bacillati</taxon>
        <taxon>Bacillota</taxon>
        <taxon>Clostridia</taxon>
        <taxon>Eubacteriales</taxon>
        <taxon>Clostridiaceae</taxon>
        <taxon>Oxobacter</taxon>
    </lineage>
</organism>
<dbReference type="PANTHER" id="PTHR46638">
    <property type="entry name" value="CORRINOID ADENOSYLTRANSFERASE"/>
    <property type="match status" value="1"/>
</dbReference>
<dbReference type="AlphaFoldDB" id="A0A0P8YUF6"/>
<dbReference type="PATRIC" id="fig|36849.3.peg.2924"/>
<sequence>MDGLVHIYTGYGKGKTTAAVGLGIRACGRGKKVLMVQFLKGIETGEMLTIEKLKPDFEIYRCNKIENFIWDMTGQELANIKEYIENLFCYAVKEAMSGKRDLIILDEIMAAILSGYITVAEVVSFVKNKPAGLELVMTGRDAPLKIIRVADYVSEIKAVKHPYEEGIHAREGIEF</sequence>
<dbReference type="GO" id="GO:0008817">
    <property type="term" value="F:corrinoid adenosyltransferase activity"/>
    <property type="evidence" value="ECO:0007669"/>
    <property type="project" value="UniProtKB-EC"/>
</dbReference>
<keyword evidence="2" id="KW-1185">Reference proteome</keyword>
<dbReference type="Pfam" id="PF02572">
    <property type="entry name" value="CobA_CobO_BtuR"/>
    <property type="match status" value="1"/>
</dbReference>
<protein>
    <submittedName>
        <fullName evidence="1">Cob(I)yrinic acid a,c-diamide adenosyltransferase</fullName>
        <ecNumber evidence="1">2.5.1.17</ecNumber>
    </submittedName>
</protein>
<dbReference type="InterPro" id="IPR003724">
    <property type="entry name" value="CblAdoTrfase_CobA"/>
</dbReference>
<accession>A0A0P8YUF6</accession>
<keyword evidence="1" id="KW-0808">Transferase</keyword>
<name>A0A0P8YUF6_9CLOT</name>
<dbReference type="PANTHER" id="PTHR46638:SF1">
    <property type="entry name" value="CORRINOID ADENOSYLTRANSFERASE"/>
    <property type="match status" value="1"/>
</dbReference>
<dbReference type="RefSeq" id="WP_054875785.1">
    <property type="nucleotide sequence ID" value="NZ_LKET01000039.1"/>
</dbReference>
<evidence type="ECO:0000313" key="2">
    <source>
        <dbReference type="Proteomes" id="UP000050326"/>
    </source>
</evidence>
<dbReference type="SUPFAM" id="SSF52540">
    <property type="entry name" value="P-loop containing nucleoside triphosphate hydrolases"/>
    <property type="match status" value="1"/>
</dbReference>
<dbReference type="GO" id="GO:0009236">
    <property type="term" value="P:cobalamin biosynthetic process"/>
    <property type="evidence" value="ECO:0007669"/>
    <property type="project" value="InterPro"/>
</dbReference>
<dbReference type="PIRSF" id="PIRSF015617">
    <property type="entry name" value="Adensltrnsf_CobA"/>
    <property type="match status" value="1"/>
</dbReference>
<dbReference type="InterPro" id="IPR027417">
    <property type="entry name" value="P-loop_NTPase"/>
</dbReference>
<comment type="caution">
    <text evidence="1">The sequence shown here is derived from an EMBL/GenBank/DDBJ whole genome shotgun (WGS) entry which is preliminary data.</text>
</comment>
<proteinExistence type="predicted"/>
<reference evidence="1 2" key="1">
    <citation type="submission" date="2015-09" db="EMBL/GenBank/DDBJ databases">
        <title>Genome sequence of Oxobacter pfennigii DSM 3222.</title>
        <authorList>
            <person name="Poehlein A."/>
            <person name="Bengelsdorf F.R."/>
            <person name="Schiel-Bengelsdorf B."/>
            <person name="Duerre P."/>
            <person name="Daniel R."/>
        </authorList>
    </citation>
    <scope>NUCLEOTIDE SEQUENCE [LARGE SCALE GENOMIC DNA]</scope>
    <source>
        <strain evidence="1 2">DSM 3222</strain>
    </source>
</reference>
<dbReference type="GO" id="GO:0005524">
    <property type="term" value="F:ATP binding"/>
    <property type="evidence" value="ECO:0007669"/>
    <property type="project" value="InterPro"/>
</dbReference>